<sequence>MELDGSAMVTVGEDGQVKIWSRSGMLRSTLVQTGTPVYSVAWSPDSDHILHTSGKQLVIKPLQAAAKPVQWKGHDGVVLKVDWNPINNLIISGGEDCKYKVWDSYGRVLYSSMLHEYPITSISWVPDGELFAVGSFNTLRLCDKNWVVIHLGETQYWLIIQHRMVQ</sequence>
<dbReference type="PANTHER" id="PTHR24098:SF0">
    <property type="entry name" value="OUTER SEGMENT 5"/>
    <property type="match status" value="1"/>
</dbReference>
<organism evidence="2 3">
    <name type="scientific">Desmophyllum pertusum</name>
    <dbReference type="NCBI Taxonomy" id="174260"/>
    <lineage>
        <taxon>Eukaryota</taxon>
        <taxon>Metazoa</taxon>
        <taxon>Cnidaria</taxon>
        <taxon>Anthozoa</taxon>
        <taxon>Hexacorallia</taxon>
        <taxon>Scleractinia</taxon>
        <taxon>Caryophylliina</taxon>
        <taxon>Caryophylliidae</taxon>
        <taxon>Desmophyllum</taxon>
    </lineage>
</organism>
<protein>
    <submittedName>
        <fullName evidence="2">Intraflagellar transport protein 80</fullName>
    </submittedName>
</protein>
<dbReference type="PROSITE" id="PS50294">
    <property type="entry name" value="WD_REPEATS_REGION"/>
    <property type="match status" value="1"/>
</dbReference>
<dbReference type="GO" id="GO:0060271">
    <property type="term" value="P:cilium assembly"/>
    <property type="evidence" value="ECO:0007669"/>
    <property type="project" value="TreeGrafter"/>
</dbReference>
<evidence type="ECO:0000313" key="3">
    <source>
        <dbReference type="Proteomes" id="UP001163046"/>
    </source>
</evidence>
<keyword evidence="1" id="KW-0853">WD repeat</keyword>
<dbReference type="AlphaFoldDB" id="A0A9X0CGM8"/>
<evidence type="ECO:0000313" key="2">
    <source>
        <dbReference type="EMBL" id="KAJ7333192.1"/>
    </source>
</evidence>
<comment type="caution">
    <text evidence="2">The sequence shown here is derived from an EMBL/GenBank/DDBJ whole genome shotgun (WGS) entry which is preliminary data.</text>
</comment>
<dbReference type="Gene3D" id="2.130.10.10">
    <property type="entry name" value="YVTN repeat-like/Quinoprotein amine dehydrogenase"/>
    <property type="match status" value="2"/>
</dbReference>
<dbReference type="InterPro" id="IPR036322">
    <property type="entry name" value="WD40_repeat_dom_sf"/>
</dbReference>
<keyword evidence="3" id="KW-1185">Reference proteome</keyword>
<dbReference type="PANTHER" id="PTHR24098">
    <property type="entry name" value="OUTER SEGMENT 5"/>
    <property type="match status" value="1"/>
</dbReference>
<dbReference type="Proteomes" id="UP001163046">
    <property type="component" value="Unassembled WGS sequence"/>
</dbReference>
<dbReference type="InterPro" id="IPR001680">
    <property type="entry name" value="WD40_rpt"/>
</dbReference>
<dbReference type="GO" id="GO:0030992">
    <property type="term" value="C:intraciliary transport particle B"/>
    <property type="evidence" value="ECO:0007669"/>
    <property type="project" value="TreeGrafter"/>
</dbReference>
<dbReference type="SUPFAM" id="SSF50978">
    <property type="entry name" value="WD40 repeat-like"/>
    <property type="match status" value="1"/>
</dbReference>
<evidence type="ECO:0000256" key="1">
    <source>
        <dbReference type="PROSITE-ProRule" id="PRU00221"/>
    </source>
</evidence>
<reference evidence="2" key="1">
    <citation type="submission" date="2023-01" db="EMBL/GenBank/DDBJ databases">
        <title>Genome assembly of the deep-sea coral Lophelia pertusa.</title>
        <authorList>
            <person name="Herrera S."/>
            <person name="Cordes E."/>
        </authorList>
    </citation>
    <scope>NUCLEOTIDE SEQUENCE</scope>
    <source>
        <strain evidence="2">USNM1676648</strain>
        <tissue evidence="2">Polyp</tissue>
    </source>
</reference>
<dbReference type="Pfam" id="PF00400">
    <property type="entry name" value="WD40"/>
    <property type="match status" value="3"/>
</dbReference>
<dbReference type="InterPro" id="IPR015943">
    <property type="entry name" value="WD40/YVTN_repeat-like_dom_sf"/>
</dbReference>
<feature type="repeat" description="WD" evidence="1">
    <location>
        <begin position="1"/>
        <end position="21"/>
    </location>
</feature>
<proteinExistence type="predicted"/>
<feature type="repeat" description="WD" evidence="1">
    <location>
        <begin position="71"/>
        <end position="103"/>
    </location>
</feature>
<dbReference type="SMART" id="SM00320">
    <property type="entry name" value="WD40"/>
    <property type="match status" value="3"/>
</dbReference>
<dbReference type="OrthoDB" id="5969475at2759"/>
<dbReference type="GO" id="GO:0005929">
    <property type="term" value="C:cilium"/>
    <property type="evidence" value="ECO:0007669"/>
    <property type="project" value="TreeGrafter"/>
</dbReference>
<gene>
    <name evidence="2" type="primary">IFT80_2</name>
    <name evidence="2" type="ORF">OS493_018368</name>
</gene>
<name>A0A9X0CGM8_9CNID</name>
<accession>A0A9X0CGM8</accession>
<dbReference type="EMBL" id="MU827787">
    <property type="protein sequence ID" value="KAJ7333192.1"/>
    <property type="molecule type" value="Genomic_DNA"/>
</dbReference>
<dbReference type="PROSITE" id="PS50082">
    <property type="entry name" value="WD_REPEATS_2"/>
    <property type="match status" value="2"/>
</dbReference>